<dbReference type="GO" id="GO:0006352">
    <property type="term" value="P:DNA-templated transcription initiation"/>
    <property type="evidence" value="ECO:0007669"/>
    <property type="project" value="InterPro"/>
</dbReference>
<sequence length="311" mass="35642">MQQTKTLKLDNAQRQLLIADNLKLVYHVANKFMPCPKGYMYEVDDLISEGYFGLVVAAKNFNPSLGVAFSTYACKVIESKIKRSLSKYKLSSAISLDSPVSKEPEEDTSTIGDVISDGYSVEREVIRKDTLQKLQRYFDTLTDEEKERVLYYVSTGKTPPASDKVFRKARRKIIAKMRQEQFEADLDDLTVFISCPAVHIASGSNFGYSPVEATVIDREEKRKQLEVLSSIPQLDKLRVLKQQGEQDRMKLLAAKWEVEEFIERHIDKLSINHIKLLQDYFVWCYSHLAMVQKYGSGYKAQIKRAVQKLMG</sequence>
<dbReference type="EMBL" id="CP034791">
    <property type="protein sequence ID" value="AZT89888.1"/>
    <property type="molecule type" value="Genomic_DNA"/>
</dbReference>
<dbReference type="InterPro" id="IPR014284">
    <property type="entry name" value="RNA_pol_sigma-70_dom"/>
</dbReference>
<dbReference type="NCBIfam" id="TIGR02937">
    <property type="entry name" value="sigma70-ECF"/>
    <property type="match status" value="1"/>
</dbReference>
<reference evidence="6 7" key="1">
    <citation type="submission" date="2018-12" db="EMBL/GenBank/DDBJ databases">
        <title>Genome sequence from the cellulolytic species, Caldicellulosiruptor changbaiensis.</title>
        <authorList>
            <person name="Blumer-Schuette S.E."/>
            <person name="Mendoza C."/>
        </authorList>
    </citation>
    <scope>NUCLEOTIDE SEQUENCE [LARGE SCALE GENOMIC DNA]</scope>
    <source>
        <strain evidence="6 7">CBS-Z</strain>
    </source>
</reference>
<dbReference type="InterPro" id="IPR007627">
    <property type="entry name" value="RNA_pol_sigma70_r2"/>
</dbReference>
<keyword evidence="3" id="KW-0238">DNA-binding</keyword>
<dbReference type="GO" id="GO:0016987">
    <property type="term" value="F:sigma factor activity"/>
    <property type="evidence" value="ECO:0007669"/>
    <property type="project" value="UniProtKB-KW"/>
</dbReference>
<dbReference type="InterPro" id="IPR013325">
    <property type="entry name" value="RNA_pol_sigma_r2"/>
</dbReference>
<accession>A0A3T0D4C3</accession>
<feature type="domain" description="RNA polymerase sigma-70" evidence="5">
    <location>
        <begin position="45"/>
        <end position="58"/>
    </location>
</feature>
<proteinExistence type="predicted"/>
<dbReference type="RefSeq" id="WP_127351458.1">
    <property type="nucleotide sequence ID" value="NZ_CP034791.1"/>
</dbReference>
<dbReference type="PROSITE" id="PS00715">
    <property type="entry name" value="SIGMA70_1"/>
    <property type="match status" value="1"/>
</dbReference>
<keyword evidence="7" id="KW-1185">Reference proteome</keyword>
<evidence type="ECO:0000256" key="3">
    <source>
        <dbReference type="ARBA" id="ARBA00023125"/>
    </source>
</evidence>
<evidence type="ECO:0000259" key="5">
    <source>
        <dbReference type="PROSITE" id="PS00715"/>
    </source>
</evidence>
<dbReference type="PANTHER" id="PTHR30385">
    <property type="entry name" value="SIGMA FACTOR F FLAGELLAR"/>
    <property type="match status" value="1"/>
</dbReference>
<dbReference type="AlphaFoldDB" id="A0A3T0D4C3"/>
<dbReference type="InterPro" id="IPR000943">
    <property type="entry name" value="RNA_pol_sigma70"/>
</dbReference>
<keyword evidence="2" id="KW-0731">Sigma factor</keyword>
<dbReference type="Pfam" id="PF04542">
    <property type="entry name" value="Sigma70_r2"/>
    <property type="match status" value="1"/>
</dbReference>
<keyword evidence="1" id="KW-0805">Transcription regulation</keyword>
<dbReference type="Gene3D" id="1.10.1740.10">
    <property type="match status" value="1"/>
</dbReference>
<dbReference type="SUPFAM" id="SSF88946">
    <property type="entry name" value="Sigma2 domain of RNA polymerase sigma factors"/>
    <property type="match status" value="1"/>
</dbReference>
<evidence type="ECO:0000256" key="4">
    <source>
        <dbReference type="ARBA" id="ARBA00023163"/>
    </source>
</evidence>
<name>A0A3T0D4C3_9FIRM</name>
<keyword evidence="4" id="KW-0804">Transcription</keyword>
<evidence type="ECO:0000313" key="6">
    <source>
        <dbReference type="EMBL" id="AZT89888.1"/>
    </source>
</evidence>
<gene>
    <name evidence="6" type="ORF">ELD05_04000</name>
</gene>
<dbReference type="GO" id="GO:0003677">
    <property type="term" value="F:DNA binding"/>
    <property type="evidence" value="ECO:0007669"/>
    <property type="project" value="UniProtKB-KW"/>
</dbReference>
<dbReference type="KEGG" id="ccha:ELD05_04000"/>
<dbReference type="Proteomes" id="UP000282930">
    <property type="component" value="Chromosome"/>
</dbReference>
<evidence type="ECO:0000256" key="2">
    <source>
        <dbReference type="ARBA" id="ARBA00023082"/>
    </source>
</evidence>
<evidence type="ECO:0000313" key="7">
    <source>
        <dbReference type="Proteomes" id="UP000282930"/>
    </source>
</evidence>
<organism evidence="6 7">
    <name type="scientific">Caldicellulosiruptor changbaiensis</name>
    <dbReference type="NCBI Taxonomy" id="1222016"/>
    <lineage>
        <taxon>Bacteria</taxon>
        <taxon>Bacillati</taxon>
        <taxon>Bacillota</taxon>
        <taxon>Bacillota incertae sedis</taxon>
        <taxon>Caldicellulosiruptorales</taxon>
        <taxon>Caldicellulosiruptoraceae</taxon>
        <taxon>Caldicellulosiruptor</taxon>
    </lineage>
</organism>
<protein>
    <submittedName>
        <fullName evidence="6">Sigma-70 family RNA polymerase sigma factor</fullName>
    </submittedName>
</protein>
<evidence type="ECO:0000256" key="1">
    <source>
        <dbReference type="ARBA" id="ARBA00023015"/>
    </source>
</evidence>